<evidence type="ECO:0000313" key="2">
    <source>
        <dbReference type="EMBL" id="SHE65817.1"/>
    </source>
</evidence>
<feature type="domain" description="Arm DNA-binding" evidence="1">
    <location>
        <begin position="25"/>
        <end position="96"/>
    </location>
</feature>
<proteinExistence type="predicted"/>
<dbReference type="EMBL" id="FQUT01000001">
    <property type="protein sequence ID" value="SHE65817.1"/>
    <property type="molecule type" value="Genomic_DNA"/>
</dbReference>
<dbReference type="RefSeq" id="WP_072953219.1">
    <property type="nucleotide sequence ID" value="NZ_FQUT01000001.1"/>
</dbReference>
<accession>A0A1M4VAB2</accession>
<dbReference type="AlphaFoldDB" id="A0A1M4VAB2"/>
<evidence type="ECO:0000259" key="1">
    <source>
        <dbReference type="Pfam" id="PF17293"/>
    </source>
</evidence>
<keyword evidence="3" id="KW-1185">Reference proteome</keyword>
<dbReference type="STRING" id="1416778.SAMN05443633_101715"/>
<sequence>MLESSFGVNFFLKTPWKKYDQLRFVYLRITVEGVSKEISTKRKWNIVRWNQKMERAIGTKEDAGSLNHFLDFITTGITNFRTKLINSSETITATKLIEYAQGKSYSKAKVLEEFRSIQS</sequence>
<gene>
    <name evidence="2" type="ORF">SAMN05443633_101715</name>
</gene>
<dbReference type="Pfam" id="PF17293">
    <property type="entry name" value="Arm-DNA-bind_5"/>
    <property type="match status" value="1"/>
</dbReference>
<reference evidence="3" key="1">
    <citation type="submission" date="2016-11" db="EMBL/GenBank/DDBJ databases">
        <authorList>
            <person name="Varghese N."/>
            <person name="Submissions S."/>
        </authorList>
    </citation>
    <scope>NUCLEOTIDE SEQUENCE [LARGE SCALE GENOMIC DNA]</scope>
    <source>
        <strain evidence="3">DSM 27619</strain>
    </source>
</reference>
<protein>
    <submittedName>
        <fullName evidence="2">Phage integrase SAM-like domain-containing protein</fullName>
    </submittedName>
</protein>
<organism evidence="2 3">
    <name type="scientific">Chryseobacterium arachidis</name>
    <dbReference type="NCBI Taxonomy" id="1416778"/>
    <lineage>
        <taxon>Bacteria</taxon>
        <taxon>Pseudomonadati</taxon>
        <taxon>Bacteroidota</taxon>
        <taxon>Flavobacteriia</taxon>
        <taxon>Flavobacteriales</taxon>
        <taxon>Weeksellaceae</taxon>
        <taxon>Chryseobacterium group</taxon>
        <taxon>Chryseobacterium</taxon>
    </lineage>
</organism>
<evidence type="ECO:0000313" key="3">
    <source>
        <dbReference type="Proteomes" id="UP000184518"/>
    </source>
</evidence>
<name>A0A1M4VAB2_9FLAO</name>
<dbReference type="Proteomes" id="UP000184518">
    <property type="component" value="Unassembled WGS sequence"/>
</dbReference>
<dbReference type="OrthoDB" id="1098628at2"/>
<dbReference type="InterPro" id="IPR035386">
    <property type="entry name" value="Arm-DNA-bind_5"/>
</dbReference>